<sequence>MGIVGKIVCSAFFCMVLVKSEAQVPSIQISKSDTSLGESVGPHRFLPTPKTATKLALIPGGGQIYNRDYWKLPIIYLSLGGGLFAYHLNTLKYKDFLAAYKLFFNLNTGKLAEGVTADTKMPVRVRNLLNTTSRVDSASIDQIQRQKNYWRRYRNVALLTTGVIYTLSIIEANVAAHLKSFDISDDLTLNVSPKLVQPGLPSASPGLRLVFNLH</sequence>
<dbReference type="EMBL" id="CAJRAU010000001">
    <property type="protein sequence ID" value="CAG5067601.1"/>
    <property type="molecule type" value="Genomic_DNA"/>
</dbReference>
<comment type="caution">
    <text evidence="2">The sequence shown here is derived from an EMBL/GenBank/DDBJ whole genome shotgun (WGS) entry which is preliminary data.</text>
</comment>
<proteinExistence type="predicted"/>
<evidence type="ECO:0000313" key="3">
    <source>
        <dbReference type="Proteomes" id="UP000679725"/>
    </source>
</evidence>
<protein>
    <recommendedName>
        <fullName evidence="1">DUF5683 domain-containing protein</fullName>
    </recommendedName>
</protein>
<organism evidence="2 3">
    <name type="scientific">Dyadobacter linearis</name>
    <dbReference type="NCBI Taxonomy" id="2823330"/>
    <lineage>
        <taxon>Bacteria</taxon>
        <taxon>Pseudomonadati</taxon>
        <taxon>Bacteroidota</taxon>
        <taxon>Cytophagia</taxon>
        <taxon>Cytophagales</taxon>
        <taxon>Spirosomataceae</taxon>
        <taxon>Dyadobacter</taxon>
    </lineage>
</organism>
<feature type="domain" description="DUF5683" evidence="1">
    <location>
        <begin position="47"/>
        <end position="212"/>
    </location>
</feature>
<gene>
    <name evidence="2" type="ORF">DYBT9623_00322</name>
</gene>
<evidence type="ECO:0000259" key="1">
    <source>
        <dbReference type="Pfam" id="PF18935"/>
    </source>
</evidence>
<dbReference type="InterPro" id="IPR043738">
    <property type="entry name" value="DUF5683"/>
</dbReference>
<dbReference type="Proteomes" id="UP000679725">
    <property type="component" value="Unassembled WGS sequence"/>
</dbReference>
<evidence type="ECO:0000313" key="2">
    <source>
        <dbReference type="EMBL" id="CAG5067601.1"/>
    </source>
</evidence>
<reference evidence="2 3" key="1">
    <citation type="submission" date="2021-04" db="EMBL/GenBank/DDBJ databases">
        <authorList>
            <person name="Rodrigo-Torres L."/>
            <person name="Arahal R. D."/>
            <person name="Lucena T."/>
        </authorList>
    </citation>
    <scope>NUCLEOTIDE SEQUENCE [LARGE SCALE GENOMIC DNA]</scope>
    <source>
        <strain evidence="2 3">CECT 9623</strain>
    </source>
</reference>
<name>A0ABM8UJC5_9BACT</name>
<keyword evidence="3" id="KW-1185">Reference proteome</keyword>
<accession>A0ABM8UJC5</accession>
<dbReference type="Pfam" id="PF18935">
    <property type="entry name" value="DUF5683"/>
    <property type="match status" value="1"/>
</dbReference>